<evidence type="ECO:0000256" key="1">
    <source>
        <dbReference type="SAM" id="MobiDB-lite"/>
    </source>
</evidence>
<sequence length="290" mass="32293">MPRNDQPGDFQIAVQAATRAIRAINAGERAGDGAEFIAHLTAAVAANLGSSYTLTQARSGSWEAAKVLDLVHSTAGYDDEYLLTYRTEPVEIVVNAEFELNELGLWKTYPASIEHIGQQLFGDRYKLTRTETHPAWGTREIQRGHLTADELERMEQTDELLWNLEETDQTDYQARFTETVAAEYQRLRSEEPNVYPASVTVTVRFTDDFDDLTDPWDGLAGHLYAHARANTPMPGSNTPPDHTAGDRHADQLLAAGHWPHLRIPELSHHGVPITHDTTNDPSAATPEEDQ</sequence>
<proteinExistence type="predicted"/>
<dbReference type="EMBL" id="SJKA01000004">
    <property type="protein sequence ID" value="TCC35092.1"/>
    <property type="molecule type" value="Genomic_DNA"/>
</dbReference>
<dbReference type="Proteomes" id="UP000292695">
    <property type="component" value="Unassembled WGS sequence"/>
</dbReference>
<dbReference type="AlphaFoldDB" id="A0A4V2M4C0"/>
<comment type="caution">
    <text evidence="2">The sequence shown here is derived from an EMBL/GenBank/DDBJ whole genome shotgun (WGS) entry which is preliminary data.</text>
</comment>
<evidence type="ECO:0000313" key="3">
    <source>
        <dbReference type="Proteomes" id="UP000292695"/>
    </source>
</evidence>
<organism evidence="2 3">
    <name type="scientific">Kribbella sindirgiensis</name>
    <dbReference type="NCBI Taxonomy" id="1124744"/>
    <lineage>
        <taxon>Bacteria</taxon>
        <taxon>Bacillati</taxon>
        <taxon>Actinomycetota</taxon>
        <taxon>Actinomycetes</taxon>
        <taxon>Propionibacteriales</taxon>
        <taxon>Kribbellaceae</taxon>
        <taxon>Kribbella</taxon>
    </lineage>
</organism>
<dbReference type="OrthoDB" id="3831228at2"/>
<feature type="region of interest" description="Disordered" evidence="1">
    <location>
        <begin position="270"/>
        <end position="290"/>
    </location>
</feature>
<gene>
    <name evidence="2" type="ORF">E0H50_14585</name>
</gene>
<accession>A0A4V2M4C0</accession>
<protein>
    <submittedName>
        <fullName evidence="2">Uncharacterized protein</fullName>
    </submittedName>
</protein>
<dbReference type="RefSeq" id="WP_131288286.1">
    <property type="nucleotide sequence ID" value="NZ_SJKA01000004.1"/>
</dbReference>
<reference evidence="2 3" key="1">
    <citation type="submission" date="2019-02" db="EMBL/GenBank/DDBJ databases">
        <title>Kribbella capetownensis sp. nov. and Kribbella speibonae sp. nov., isolated from soil.</title>
        <authorList>
            <person name="Curtis S.M."/>
            <person name="Norton I."/>
            <person name="Everest G.J."/>
            <person name="Meyers P.R."/>
        </authorList>
    </citation>
    <scope>NUCLEOTIDE SEQUENCE [LARGE SCALE GENOMIC DNA]</scope>
    <source>
        <strain evidence="2 3">DSM 27082</strain>
    </source>
</reference>
<name>A0A4V2M4C0_9ACTN</name>
<evidence type="ECO:0000313" key="2">
    <source>
        <dbReference type="EMBL" id="TCC35092.1"/>
    </source>
</evidence>
<keyword evidence="3" id="KW-1185">Reference proteome</keyword>